<keyword evidence="5" id="KW-0539">Nucleus</keyword>
<dbReference type="PANTHER" id="PTHR12265:SF30">
    <property type="entry name" value="TRANSMEMBRANE PROTEIN 53"/>
    <property type="match status" value="1"/>
</dbReference>
<keyword evidence="4 7" id="KW-0472">Membrane</keyword>
<organism evidence="8">
    <name type="scientific">Phallusia mammillata</name>
    <dbReference type="NCBI Taxonomy" id="59560"/>
    <lineage>
        <taxon>Eukaryota</taxon>
        <taxon>Metazoa</taxon>
        <taxon>Chordata</taxon>
        <taxon>Tunicata</taxon>
        <taxon>Ascidiacea</taxon>
        <taxon>Phlebobranchia</taxon>
        <taxon>Ascidiidae</taxon>
        <taxon>Phallusia</taxon>
    </lineage>
</organism>
<reference evidence="8" key="1">
    <citation type="submission" date="2020-04" db="EMBL/GenBank/DDBJ databases">
        <authorList>
            <person name="Neveu A P."/>
        </authorList>
    </citation>
    <scope>NUCLEOTIDE SEQUENCE</scope>
    <source>
        <tissue evidence="8">Whole embryo</tissue>
    </source>
</reference>
<evidence type="ECO:0000256" key="3">
    <source>
        <dbReference type="ARBA" id="ARBA00022989"/>
    </source>
</evidence>
<evidence type="ECO:0000313" key="8">
    <source>
        <dbReference type="EMBL" id="CAB3267108.1"/>
    </source>
</evidence>
<dbReference type="Gene3D" id="3.40.50.1820">
    <property type="entry name" value="alpha/beta hydrolase"/>
    <property type="match status" value="1"/>
</dbReference>
<dbReference type="AlphaFoldDB" id="A0A6F9DVP4"/>
<feature type="transmembrane region" description="Helical" evidence="7">
    <location>
        <begin position="151"/>
        <end position="171"/>
    </location>
</feature>
<keyword evidence="3 7" id="KW-1133">Transmembrane helix</keyword>
<evidence type="ECO:0000256" key="4">
    <source>
        <dbReference type="ARBA" id="ARBA00023136"/>
    </source>
</evidence>
<dbReference type="InterPro" id="IPR008547">
    <property type="entry name" value="DUF829_TMEM53"/>
</dbReference>
<proteinExistence type="evidence at transcript level"/>
<keyword evidence="2 7" id="KW-0812">Transmembrane</keyword>
<dbReference type="SUPFAM" id="SSF53474">
    <property type="entry name" value="alpha/beta-Hydrolases"/>
    <property type="match status" value="1"/>
</dbReference>
<evidence type="ECO:0000256" key="7">
    <source>
        <dbReference type="SAM" id="Phobius"/>
    </source>
</evidence>
<comment type="subcellular location">
    <subcellularLocation>
        <location evidence="6">Nucleus outer membrane</location>
        <topology evidence="6">Single-pass membrane protein</topology>
    </subcellularLocation>
</comment>
<dbReference type="PANTHER" id="PTHR12265">
    <property type="entry name" value="TRANSMEMBRANE PROTEIN 53"/>
    <property type="match status" value="1"/>
</dbReference>
<evidence type="ECO:0000256" key="5">
    <source>
        <dbReference type="ARBA" id="ARBA00023242"/>
    </source>
</evidence>
<dbReference type="Pfam" id="PF05705">
    <property type="entry name" value="DUF829"/>
    <property type="match status" value="1"/>
</dbReference>
<evidence type="ECO:0000256" key="6">
    <source>
        <dbReference type="ARBA" id="ARBA00034303"/>
    </source>
</evidence>
<sequence length="262" mass="30765">MEKEQDDIEYNITFPSPNDNEVEPVVFLLGWFGAQDRHLAKYCDIWANEGCTTIRYIHKTNTIFFEDPVKSKGLRHAARKLLQLLDDYGLRNNPVIIHSFSNGGFFIYYHLADIFEMEDVNMIGAVFDSSPAKLEYFTGSRAVYYSGMPKLAAILVILGFGIYYFVWKIFIWFGLTVDLFQESARRKSQRWPSLFLYSSADVVVPCHQIKEMLNKRRMISKCYSHDFQTSAHCLHFREHREVYLNKCVEFLNNCLEIWDENE</sequence>
<name>A0A6F9DVP4_9ASCI</name>
<accession>A0A6F9DVP4</accession>
<protein>
    <submittedName>
        <fullName evidence="8">Transmembrane protein 53</fullName>
    </submittedName>
</protein>
<gene>
    <name evidence="8" type="primary">Tmem53-002</name>
</gene>
<dbReference type="GO" id="GO:0005640">
    <property type="term" value="C:nuclear outer membrane"/>
    <property type="evidence" value="ECO:0007669"/>
    <property type="project" value="UniProtKB-SubCell"/>
</dbReference>
<dbReference type="InterPro" id="IPR029058">
    <property type="entry name" value="AB_hydrolase_fold"/>
</dbReference>
<comment type="similarity">
    <text evidence="1">Belongs to the TMEM53 family.</text>
</comment>
<evidence type="ECO:0000256" key="1">
    <source>
        <dbReference type="ARBA" id="ARBA00007387"/>
    </source>
</evidence>
<dbReference type="EMBL" id="LR791246">
    <property type="protein sequence ID" value="CAB3267108.1"/>
    <property type="molecule type" value="mRNA"/>
</dbReference>
<evidence type="ECO:0000256" key="2">
    <source>
        <dbReference type="ARBA" id="ARBA00022692"/>
    </source>
</evidence>